<organism evidence="1 2">
    <name type="scientific">Trichobilharzia regenti</name>
    <name type="common">Nasal bird schistosome</name>
    <dbReference type="NCBI Taxonomy" id="157069"/>
    <lineage>
        <taxon>Eukaryota</taxon>
        <taxon>Metazoa</taxon>
        <taxon>Spiralia</taxon>
        <taxon>Lophotrochozoa</taxon>
        <taxon>Platyhelminthes</taxon>
        <taxon>Trematoda</taxon>
        <taxon>Digenea</taxon>
        <taxon>Strigeidida</taxon>
        <taxon>Schistosomatoidea</taxon>
        <taxon>Schistosomatidae</taxon>
        <taxon>Trichobilharzia</taxon>
    </lineage>
</organism>
<reference evidence="2" key="2">
    <citation type="submission" date="2023-11" db="UniProtKB">
        <authorList>
            <consortium name="WormBaseParasite"/>
        </authorList>
    </citation>
    <scope>IDENTIFICATION</scope>
</reference>
<accession>A0AA85IP07</accession>
<dbReference type="WBParaSite" id="TREG1_109940.1">
    <property type="protein sequence ID" value="TREG1_109940.1"/>
    <property type="gene ID" value="TREG1_109940"/>
</dbReference>
<proteinExistence type="predicted"/>
<sequence length="177" mass="19415">MSSDDDLFRSYSPKKTDVFNSTGDLFSESYIEPIRVKGKRKEKQQDIVPGVSGFIPDFSSYERHNLIVESDVSHPTVSLTDQMPKHNQENITQSDHIPDSVAVEPKDHMIGGCPPAAFCSTPGPMNSFASSSLEVDGTVAPKTVSGDVLLNALQIPRPLLPHSPSENNTYNNNLLKM</sequence>
<dbReference type="AlphaFoldDB" id="A0AA85IP07"/>
<name>A0AA85IP07_TRIRE</name>
<evidence type="ECO:0000313" key="2">
    <source>
        <dbReference type="WBParaSite" id="TREG1_109940.1"/>
    </source>
</evidence>
<dbReference type="Proteomes" id="UP000050795">
    <property type="component" value="Unassembled WGS sequence"/>
</dbReference>
<evidence type="ECO:0000313" key="1">
    <source>
        <dbReference type="Proteomes" id="UP000050795"/>
    </source>
</evidence>
<keyword evidence="1" id="KW-1185">Reference proteome</keyword>
<protein>
    <submittedName>
        <fullName evidence="2">Uncharacterized protein</fullName>
    </submittedName>
</protein>
<reference evidence="1" key="1">
    <citation type="submission" date="2022-06" db="EMBL/GenBank/DDBJ databases">
        <authorList>
            <person name="Berger JAMES D."/>
            <person name="Berger JAMES D."/>
        </authorList>
    </citation>
    <scope>NUCLEOTIDE SEQUENCE [LARGE SCALE GENOMIC DNA]</scope>
</reference>